<organism evidence="1 2">
    <name type="scientific">Parasponia andersonii</name>
    <name type="common">Sponia andersonii</name>
    <dbReference type="NCBI Taxonomy" id="3476"/>
    <lineage>
        <taxon>Eukaryota</taxon>
        <taxon>Viridiplantae</taxon>
        <taxon>Streptophyta</taxon>
        <taxon>Embryophyta</taxon>
        <taxon>Tracheophyta</taxon>
        <taxon>Spermatophyta</taxon>
        <taxon>Magnoliopsida</taxon>
        <taxon>eudicotyledons</taxon>
        <taxon>Gunneridae</taxon>
        <taxon>Pentapetalae</taxon>
        <taxon>rosids</taxon>
        <taxon>fabids</taxon>
        <taxon>Rosales</taxon>
        <taxon>Cannabaceae</taxon>
        <taxon>Parasponia</taxon>
    </lineage>
</organism>
<feature type="non-terminal residue" evidence="1">
    <location>
        <position position="1"/>
    </location>
</feature>
<reference evidence="2" key="1">
    <citation type="submission" date="2016-06" db="EMBL/GenBank/DDBJ databases">
        <title>Parallel loss of symbiosis genes in relatives of nitrogen-fixing non-legume Parasponia.</title>
        <authorList>
            <person name="Van Velzen R."/>
            <person name="Holmer R."/>
            <person name="Bu F."/>
            <person name="Rutten L."/>
            <person name="Van Zeijl A."/>
            <person name="Liu W."/>
            <person name="Santuari L."/>
            <person name="Cao Q."/>
            <person name="Sharma T."/>
            <person name="Shen D."/>
            <person name="Roswanjaya Y."/>
            <person name="Wardhani T."/>
            <person name="Kalhor M.S."/>
            <person name="Jansen J."/>
            <person name="Van den Hoogen J."/>
            <person name="Gungor B."/>
            <person name="Hartog M."/>
            <person name="Hontelez J."/>
            <person name="Verver J."/>
            <person name="Yang W.-C."/>
            <person name="Schijlen E."/>
            <person name="Repin R."/>
            <person name="Schilthuizen M."/>
            <person name="Schranz E."/>
            <person name="Heidstra R."/>
            <person name="Miyata K."/>
            <person name="Fedorova E."/>
            <person name="Kohlen W."/>
            <person name="Bisseling T."/>
            <person name="Smit S."/>
            <person name="Geurts R."/>
        </authorList>
    </citation>
    <scope>NUCLEOTIDE SEQUENCE [LARGE SCALE GENOMIC DNA]</scope>
    <source>
        <strain evidence="2">cv. WU1-14</strain>
    </source>
</reference>
<name>A0A2P5E359_PARAD</name>
<sequence length="101" mass="12532">SNLTNSLNSSNKQMKNRKLQLEKLIYLIRIRKERHTRKNQIKKKKREKKKNELKQREDIVFELYSLFLSSEYHFFSQKTCTWKPNRNRKKKKWNSENFRGV</sequence>
<proteinExistence type="predicted"/>
<gene>
    <name evidence="1" type="ORF">PanWU01x14_003970</name>
</gene>
<comment type="caution">
    <text evidence="1">The sequence shown here is derived from an EMBL/GenBank/DDBJ whole genome shotgun (WGS) entry which is preliminary data.</text>
</comment>
<dbReference type="AlphaFoldDB" id="A0A2P5E359"/>
<protein>
    <submittedName>
        <fullName evidence="1">Uncharacterized protein</fullName>
    </submittedName>
</protein>
<accession>A0A2P5E359</accession>
<dbReference type="EMBL" id="JXTB01000002">
    <property type="protein sequence ID" value="PON79947.1"/>
    <property type="molecule type" value="Genomic_DNA"/>
</dbReference>
<keyword evidence="2" id="KW-1185">Reference proteome</keyword>
<evidence type="ECO:0000313" key="1">
    <source>
        <dbReference type="EMBL" id="PON79947.1"/>
    </source>
</evidence>
<evidence type="ECO:0000313" key="2">
    <source>
        <dbReference type="Proteomes" id="UP000237105"/>
    </source>
</evidence>
<dbReference type="Proteomes" id="UP000237105">
    <property type="component" value="Unassembled WGS sequence"/>
</dbReference>